<gene>
    <name evidence="1" type="ORF">FOT42_000395</name>
</gene>
<keyword evidence="2" id="KW-1185">Reference proteome</keyword>
<accession>A0A5N5IWF2</accession>
<evidence type="ECO:0000313" key="1">
    <source>
        <dbReference type="EMBL" id="KAB5491443.1"/>
    </source>
</evidence>
<sequence>MMILVVCRPDVYQGIPGMLIASLPFWLLLSEYDLIIEHRVQSLR</sequence>
<comment type="caution">
    <text evidence="1">The sequence shown here is derived from an EMBL/GenBank/DDBJ whole genome shotgun (WGS) entry which is preliminary data.</text>
</comment>
<dbReference type="AlphaFoldDB" id="A0A5N5IWF2"/>
<dbReference type="EMBL" id="VNIK02000001">
    <property type="protein sequence ID" value="KAB5491443.1"/>
    <property type="molecule type" value="Genomic_DNA"/>
</dbReference>
<organism evidence="1 2">
    <name type="scientific">Flagellimonas hadalis</name>
    <dbReference type="NCBI Taxonomy" id="2597517"/>
    <lineage>
        <taxon>Bacteria</taxon>
        <taxon>Pseudomonadati</taxon>
        <taxon>Bacteroidota</taxon>
        <taxon>Flavobacteriia</taxon>
        <taxon>Flavobacteriales</taxon>
        <taxon>Flavobacteriaceae</taxon>
        <taxon>Flagellimonas</taxon>
    </lineage>
</organism>
<evidence type="ECO:0000313" key="2">
    <source>
        <dbReference type="Proteomes" id="UP000319204"/>
    </source>
</evidence>
<protein>
    <submittedName>
        <fullName evidence="1">Multidrug resistance efflux transporter family protein</fullName>
    </submittedName>
</protein>
<name>A0A5N5IWF2_9FLAO</name>
<reference evidence="1" key="1">
    <citation type="submission" date="2019-10" db="EMBL/GenBank/DDBJ databases">
        <title>Muricauda hadale sp. nov., a piezophilic bacterium isolated from hadopelagic water of the Mariana Trench.</title>
        <authorList>
            <person name="Wei Y."/>
        </authorList>
    </citation>
    <scope>NUCLEOTIDE SEQUENCE [LARGE SCALE GENOMIC DNA]</scope>
    <source>
        <strain evidence="1">MT-229</strain>
    </source>
</reference>
<dbReference type="Proteomes" id="UP000319204">
    <property type="component" value="Unassembled WGS sequence"/>
</dbReference>
<dbReference type="RefSeq" id="WP_226789756.1">
    <property type="nucleotide sequence ID" value="NZ_VNIK02000001.1"/>
</dbReference>
<proteinExistence type="predicted"/>